<dbReference type="Proteomes" id="UP000886893">
    <property type="component" value="Unassembled WGS sequence"/>
</dbReference>
<dbReference type="Pfam" id="PF04277">
    <property type="entry name" value="OAD_gamma"/>
    <property type="match status" value="1"/>
</dbReference>
<protein>
    <submittedName>
        <fullName evidence="7">OadG family protein</fullName>
    </submittedName>
</protein>
<reference evidence="7" key="2">
    <citation type="journal article" date="2021" name="PeerJ">
        <title>Extensive microbial diversity within the chicken gut microbiome revealed by metagenomics and culture.</title>
        <authorList>
            <person name="Gilroy R."/>
            <person name="Ravi A."/>
            <person name="Getino M."/>
            <person name="Pursley I."/>
            <person name="Horton D.L."/>
            <person name="Alikhan N.F."/>
            <person name="Baker D."/>
            <person name="Gharbi K."/>
            <person name="Hall N."/>
            <person name="Watson M."/>
            <person name="Adriaenssens E.M."/>
            <person name="Foster-Nyarko E."/>
            <person name="Jarju S."/>
            <person name="Secka A."/>
            <person name="Antonio M."/>
            <person name="Oren A."/>
            <person name="Chaudhuri R.R."/>
            <person name="La Ragione R."/>
            <person name="Hildebrand F."/>
            <person name="Pallen M.J."/>
        </authorList>
    </citation>
    <scope>NUCLEOTIDE SEQUENCE</scope>
    <source>
        <strain evidence="7">14508</strain>
    </source>
</reference>
<comment type="caution">
    <text evidence="7">The sequence shown here is derived from an EMBL/GenBank/DDBJ whole genome shotgun (WGS) entry which is preliminary data.</text>
</comment>
<keyword evidence="4 6" id="KW-1133">Transmembrane helix</keyword>
<keyword evidence="2" id="KW-1003">Cell membrane</keyword>
<evidence type="ECO:0000256" key="5">
    <source>
        <dbReference type="ARBA" id="ARBA00023136"/>
    </source>
</evidence>
<name>A0A9D1G7K6_9FIRM</name>
<dbReference type="GO" id="GO:0036376">
    <property type="term" value="P:sodium ion export across plasma membrane"/>
    <property type="evidence" value="ECO:0007669"/>
    <property type="project" value="InterPro"/>
</dbReference>
<dbReference type="GO" id="GO:0015081">
    <property type="term" value="F:sodium ion transmembrane transporter activity"/>
    <property type="evidence" value="ECO:0007669"/>
    <property type="project" value="InterPro"/>
</dbReference>
<dbReference type="EMBL" id="DVKI01000039">
    <property type="protein sequence ID" value="HIT16982.1"/>
    <property type="molecule type" value="Genomic_DNA"/>
</dbReference>
<evidence type="ECO:0000256" key="3">
    <source>
        <dbReference type="ARBA" id="ARBA00022692"/>
    </source>
</evidence>
<comment type="subcellular location">
    <subcellularLocation>
        <location evidence="1">Cell membrane</location>
    </subcellularLocation>
</comment>
<accession>A0A9D1G7K6</accession>
<evidence type="ECO:0000313" key="8">
    <source>
        <dbReference type="Proteomes" id="UP000886893"/>
    </source>
</evidence>
<keyword evidence="5 6" id="KW-0472">Membrane</keyword>
<evidence type="ECO:0000256" key="6">
    <source>
        <dbReference type="SAM" id="Phobius"/>
    </source>
</evidence>
<dbReference type="AlphaFoldDB" id="A0A9D1G7K6"/>
<proteinExistence type="predicted"/>
<evidence type="ECO:0000313" key="7">
    <source>
        <dbReference type="EMBL" id="HIT16982.1"/>
    </source>
</evidence>
<dbReference type="GO" id="GO:0005886">
    <property type="term" value="C:plasma membrane"/>
    <property type="evidence" value="ECO:0007669"/>
    <property type="project" value="UniProtKB-SubCell"/>
</dbReference>
<feature type="transmembrane region" description="Helical" evidence="6">
    <location>
        <begin position="20"/>
        <end position="44"/>
    </location>
</feature>
<keyword evidence="3 6" id="KW-0812">Transmembrane</keyword>
<evidence type="ECO:0000256" key="2">
    <source>
        <dbReference type="ARBA" id="ARBA00022475"/>
    </source>
</evidence>
<reference evidence="7" key="1">
    <citation type="submission" date="2020-10" db="EMBL/GenBank/DDBJ databases">
        <authorList>
            <person name="Gilroy R."/>
        </authorList>
    </citation>
    <scope>NUCLEOTIDE SEQUENCE</scope>
    <source>
        <strain evidence="7">14508</strain>
    </source>
</reference>
<dbReference type="InterPro" id="IPR005899">
    <property type="entry name" value="Na_pump_deCOase"/>
</dbReference>
<evidence type="ECO:0000256" key="1">
    <source>
        <dbReference type="ARBA" id="ARBA00004236"/>
    </source>
</evidence>
<gene>
    <name evidence="7" type="ORF">IAD04_01200</name>
</gene>
<sequence length="108" mass="12343">MYQAIVEISDKPGQAFLDGLIPALICIIIVFVILIFIYLIFALLNKIKALDVKKEEVTSTPSLQEKHKKITLEDIQDEDMMVAVLIASIDYQQEINKDVRLIQVKRIN</sequence>
<evidence type="ECO:0000256" key="4">
    <source>
        <dbReference type="ARBA" id="ARBA00022989"/>
    </source>
</evidence>
<organism evidence="7 8">
    <name type="scientific">Candidatus Caccosoma faecigallinarum</name>
    <dbReference type="NCBI Taxonomy" id="2840720"/>
    <lineage>
        <taxon>Bacteria</taxon>
        <taxon>Bacillati</taxon>
        <taxon>Bacillota</taxon>
        <taxon>Bacillota incertae sedis</taxon>
        <taxon>Candidatus Caccosoma</taxon>
    </lineage>
</organism>